<reference evidence="8 9" key="1">
    <citation type="submission" date="2016-08" db="EMBL/GenBank/DDBJ databases">
        <title>A Parts List for Fungal Cellulosomes Revealed by Comparative Genomics.</title>
        <authorList>
            <consortium name="DOE Joint Genome Institute"/>
            <person name="Haitjema C.H."/>
            <person name="Gilmore S.P."/>
            <person name="Henske J.K."/>
            <person name="Solomon K.V."/>
            <person name="De Groot R."/>
            <person name="Kuo A."/>
            <person name="Mondo S.J."/>
            <person name="Salamov A.A."/>
            <person name="Labutti K."/>
            <person name="Zhao Z."/>
            <person name="Chiniquy J."/>
            <person name="Barry K."/>
            <person name="Brewer H.M."/>
            <person name="Purvine S.O."/>
            <person name="Wright A.T."/>
            <person name="Boxma B."/>
            <person name="Van Alen T."/>
            <person name="Hackstein J.H."/>
            <person name="Baker S.E."/>
            <person name="Grigoriev I.V."/>
            <person name="O'Malley M.A."/>
        </authorList>
    </citation>
    <scope>NUCLEOTIDE SEQUENCE [LARGE SCALE GENOMIC DNA]</scope>
    <source>
        <strain evidence="8 9">S4</strain>
    </source>
</reference>
<dbReference type="Proteomes" id="UP000193944">
    <property type="component" value="Unassembled WGS sequence"/>
</dbReference>
<gene>
    <name evidence="8" type="ORF">BCR32DRAFT_288855</name>
</gene>
<dbReference type="GO" id="GO:0016413">
    <property type="term" value="F:O-acetyltransferase activity"/>
    <property type="evidence" value="ECO:0007669"/>
    <property type="project" value="TreeGrafter"/>
</dbReference>
<keyword evidence="2" id="KW-1003">Cell membrane</keyword>
<accession>A0A1Y1XQU4</accession>
<feature type="transmembrane region" description="Helical" evidence="6">
    <location>
        <begin position="305"/>
        <end position="326"/>
    </location>
</feature>
<keyword evidence="5 6" id="KW-0472">Membrane</keyword>
<dbReference type="InterPro" id="IPR002656">
    <property type="entry name" value="Acyl_transf_3_dom"/>
</dbReference>
<sequence>MTYSYEYLSVDVDEKMINNSKNSSSLEIEEDELTQSTLNDKIDIKDEVKRKRIYWIDALRVFSNYLVILTHISLRYDESDLGSYTWYVNTFYNSSSRACVPLFIMISGILFLNPKKELSCKKMYSKYILRIFKSYIFWSFIYNAIDTNVSSYFFDRSKFKFDKKLIQDTIKNFILGGGHLWYLNFIIGLYAATPIIKKITPDRFITWYACIIFIIISQFVPTLNRILTRLYELKEFSIIQDYVDGLKFEMAGGYLAYYLLGYLLNEDYLNKIYIYITYAIGILGVILTYVFRCAYAFHINNKDEYSFLDFNFFTITMISVGIFTFFKYTLRPKINNLVTKYNFFEKALIILSDNSFGIYLIHLIINRVFNLILPLNMFEPLIWTPITAIIIHLISLTIIYYLRKIQLFREVMEVNVN</sequence>
<dbReference type="AlphaFoldDB" id="A0A1Y1XQU4"/>
<feature type="transmembrane region" description="Helical" evidence="6">
    <location>
        <begin position="173"/>
        <end position="192"/>
    </location>
</feature>
<keyword evidence="9" id="KW-1185">Reference proteome</keyword>
<evidence type="ECO:0000259" key="7">
    <source>
        <dbReference type="Pfam" id="PF01757"/>
    </source>
</evidence>
<evidence type="ECO:0000256" key="4">
    <source>
        <dbReference type="ARBA" id="ARBA00022989"/>
    </source>
</evidence>
<keyword evidence="3 6" id="KW-0812">Transmembrane</keyword>
<evidence type="ECO:0000256" key="3">
    <source>
        <dbReference type="ARBA" id="ARBA00022692"/>
    </source>
</evidence>
<feature type="transmembrane region" description="Helical" evidence="6">
    <location>
        <begin position="381"/>
        <end position="402"/>
    </location>
</feature>
<organism evidence="8 9">
    <name type="scientific">Anaeromyces robustus</name>
    <dbReference type="NCBI Taxonomy" id="1754192"/>
    <lineage>
        <taxon>Eukaryota</taxon>
        <taxon>Fungi</taxon>
        <taxon>Fungi incertae sedis</taxon>
        <taxon>Chytridiomycota</taxon>
        <taxon>Chytridiomycota incertae sedis</taxon>
        <taxon>Neocallimastigomycetes</taxon>
        <taxon>Neocallimastigales</taxon>
        <taxon>Neocallimastigaceae</taxon>
        <taxon>Anaeromyces</taxon>
    </lineage>
</organism>
<reference evidence="8 9" key="2">
    <citation type="submission" date="2016-08" db="EMBL/GenBank/DDBJ databases">
        <title>Pervasive Adenine N6-methylation of Active Genes in Fungi.</title>
        <authorList>
            <consortium name="DOE Joint Genome Institute"/>
            <person name="Mondo S.J."/>
            <person name="Dannebaum R.O."/>
            <person name="Kuo R.C."/>
            <person name="Labutti K."/>
            <person name="Haridas S."/>
            <person name="Kuo A."/>
            <person name="Salamov A."/>
            <person name="Ahrendt S.R."/>
            <person name="Lipzen A."/>
            <person name="Sullivan W."/>
            <person name="Andreopoulos W.B."/>
            <person name="Clum A."/>
            <person name="Lindquist E."/>
            <person name="Daum C."/>
            <person name="Ramamoorthy G.K."/>
            <person name="Gryganskyi A."/>
            <person name="Culley D."/>
            <person name="Magnuson J.K."/>
            <person name="James T.Y."/>
            <person name="O'Malley M.A."/>
            <person name="Stajich J.E."/>
            <person name="Spatafora J.W."/>
            <person name="Visel A."/>
            <person name="Grigoriev I.V."/>
        </authorList>
    </citation>
    <scope>NUCLEOTIDE SEQUENCE [LARGE SCALE GENOMIC DNA]</scope>
    <source>
        <strain evidence="8 9">S4</strain>
    </source>
</reference>
<dbReference type="PANTHER" id="PTHR40074">
    <property type="entry name" value="O-ACETYLTRANSFERASE WECH"/>
    <property type="match status" value="1"/>
</dbReference>
<dbReference type="PANTHER" id="PTHR40074:SF2">
    <property type="entry name" value="O-ACETYLTRANSFERASE WECH"/>
    <property type="match status" value="1"/>
</dbReference>
<comment type="subcellular location">
    <subcellularLocation>
        <location evidence="1">Cell membrane</location>
        <topology evidence="1">Multi-pass membrane protein</topology>
    </subcellularLocation>
</comment>
<feature type="domain" description="Acyltransferase 3" evidence="7">
    <location>
        <begin position="53"/>
        <end position="398"/>
    </location>
</feature>
<dbReference type="GO" id="GO:0009246">
    <property type="term" value="P:enterobacterial common antigen biosynthetic process"/>
    <property type="evidence" value="ECO:0007669"/>
    <property type="project" value="TreeGrafter"/>
</dbReference>
<dbReference type="GO" id="GO:0005886">
    <property type="term" value="C:plasma membrane"/>
    <property type="evidence" value="ECO:0007669"/>
    <property type="project" value="UniProtKB-SubCell"/>
</dbReference>
<comment type="caution">
    <text evidence="8">The sequence shown here is derived from an EMBL/GenBank/DDBJ whole genome shotgun (WGS) entry which is preliminary data.</text>
</comment>
<feature type="transmembrane region" description="Helical" evidence="6">
    <location>
        <begin position="53"/>
        <end position="74"/>
    </location>
</feature>
<feature type="transmembrane region" description="Helical" evidence="6">
    <location>
        <begin position="135"/>
        <end position="153"/>
    </location>
</feature>
<evidence type="ECO:0000256" key="2">
    <source>
        <dbReference type="ARBA" id="ARBA00022475"/>
    </source>
</evidence>
<evidence type="ECO:0000256" key="5">
    <source>
        <dbReference type="ARBA" id="ARBA00023136"/>
    </source>
</evidence>
<dbReference type="OrthoDB" id="10501633at2759"/>
<evidence type="ECO:0000256" key="6">
    <source>
        <dbReference type="SAM" id="Phobius"/>
    </source>
</evidence>
<dbReference type="EMBL" id="MCFG01000002">
    <property type="protein sequence ID" value="ORX88103.1"/>
    <property type="molecule type" value="Genomic_DNA"/>
</dbReference>
<dbReference type="Pfam" id="PF01757">
    <property type="entry name" value="Acyl_transf_3"/>
    <property type="match status" value="1"/>
</dbReference>
<proteinExistence type="predicted"/>
<feature type="transmembrane region" description="Helical" evidence="6">
    <location>
        <begin position="347"/>
        <end position="369"/>
    </location>
</feature>
<name>A0A1Y1XQU4_9FUNG</name>
<feature type="transmembrane region" description="Helical" evidence="6">
    <location>
        <begin position="272"/>
        <end position="299"/>
    </location>
</feature>
<evidence type="ECO:0000313" key="8">
    <source>
        <dbReference type="EMBL" id="ORX88103.1"/>
    </source>
</evidence>
<feature type="transmembrane region" description="Helical" evidence="6">
    <location>
        <begin position="246"/>
        <end position="265"/>
    </location>
</feature>
<feature type="transmembrane region" description="Helical" evidence="6">
    <location>
        <begin position="94"/>
        <end position="114"/>
    </location>
</feature>
<evidence type="ECO:0000256" key="1">
    <source>
        <dbReference type="ARBA" id="ARBA00004651"/>
    </source>
</evidence>
<feature type="transmembrane region" description="Helical" evidence="6">
    <location>
        <begin position="204"/>
        <end position="226"/>
    </location>
</feature>
<evidence type="ECO:0000313" key="9">
    <source>
        <dbReference type="Proteomes" id="UP000193944"/>
    </source>
</evidence>
<keyword evidence="4 6" id="KW-1133">Transmembrane helix</keyword>
<protein>
    <recommendedName>
        <fullName evidence="7">Acyltransferase 3 domain-containing protein</fullName>
    </recommendedName>
</protein>